<evidence type="ECO:0000256" key="4">
    <source>
        <dbReference type="SAM" id="MobiDB-lite"/>
    </source>
</evidence>
<accession>A0A1I6J8W3</accession>
<evidence type="ECO:0000313" key="6">
    <source>
        <dbReference type="EMBL" id="SFR75369.1"/>
    </source>
</evidence>
<organism evidence="6 7">
    <name type="scientific">[Clostridium] aminophilum</name>
    <dbReference type="NCBI Taxonomy" id="1526"/>
    <lineage>
        <taxon>Bacteria</taxon>
        <taxon>Bacillati</taxon>
        <taxon>Bacillota</taxon>
        <taxon>Clostridia</taxon>
        <taxon>Lachnospirales</taxon>
        <taxon>Lachnospiraceae</taxon>
    </lineage>
</organism>
<dbReference type="EMBL" id="FOZC01000006">
    <property type="protein sequence ID" value="SFR75369.1"/>
    <property type="molecule type" value="Genomic_DNA"/>
</dbReference>
<proteinExistence type="predicted"/>
<feature type="compositionally biased region" description="Basic and acidic residues" evidence="4">
    <location>
        <begin position="684"/>
        <end position="701"/>
    </location>
</feature>
<dbReference type="Pfam" id="PF12848">
    <property type="entry name" value="ABC_tran_Xtn"/>
    <property type="match status" value="1"/>
</dbReference>
<keyword evidence="1" id="KW-0547">Nucleotide-binding</keyword>
<feature type="region of interest" description="Disordered" evidence="4">
    <location>
        <begin position="639"/>
        <end position="701"/>
    </location>
</feature>
<evidence type="ECO:0000259" key="5">
    <source>
        <dbReference type="PROSITE" id="PS50893"/>
    </source>
</evidence>
<dbReference type="InterPro" id="IPR017871">
    <property type="entry name" value="ABC_transporter-like_CS"/>
</dbReference>
<sequence>MLLEIRDGTVSLGGIPVLSHFSFGIKGTEKIAVVGRNGAGKTTLLRLIAGEILPDRDDRNPGAGIRKSRAFTVGMLGQTAVTDPEKTIRDAVMDDVMAGKPAEFRYSEERYAYEQRYDRMFTGFGFRKEDKQKKMGDFSGGEQTKISLIRLLLAEPDILILDEPTNHLDLASVEWLEECVRSYPKAVVAVSHDRYFIDRTADVIWEVEYGKTTRYSGNYTEYRAQKAAAYDKQLKAYERQQDEIRRLNELIEKFRHKPNKAAFARSRKKILERMPEAKKPVKDTAVIRTEEIVPARTGSKWVFECEHLKFGYDRALAEISFRIRRGMKIGILGPNGSGKSTFLKTVTGRIPALGGQKRTGVNVDAAYFDQMSAAWDNGEKERTVIDWYHDRFPQKTMKDLRDTLAGWLFDGGDMGKKIRDLSGGERARLVLAALLEEKPNFLVLDEPTNNMDIPAKETLESILRCYRGTILFVSHDRYFLSKVADALLIFEPGNEVMFYPFGYAHYMEKKRTADKDAAALRTAEEQRMIEELKAVPKGERPRLREMSTAEAQKDWQFMLNRREWTDAVDMLDNALKYVDNALHDVDTPITPEVYLEAGGLWDRIRGEAETAVREAERHVTKAAVEWYELWLDTLPDEEAEHGETEGGENTQEKEDRTQQEADVPMGEMRSARQEEAAASGEKTGAAEKETERKEEQQDDGK</sequence>
<feature type="coiled-coil region" evidence="3">
    <location>
        <begin position="227"/>
        <end position="257"/>
    </location>
</feature>
<feature type="domain" description="ABC transporter" evidence="5">
    <location>
        <begin position="287"/>
        <end position="517"/>
    </location>
</feature>
<dbReference type="CDD" id="cd03221">
    <property type="entry name" value="ABCF_EF-3"/>
    <property type="match status" value="2"/>
</dbReference>
<gene>
    <name evidence="6" type="ORF">SAMN02910262_01305</name>
</gene>
<evidence type="ECO:0000256" key="3">
    <source>
        <dbReference type="SAM" id="Coils"/>
    </source>
</evidence>
<keyword evidence="2 6" id="KW-0067">ATP-binding</keyword>
<dbReference type="PANTHER" id="PTHR42855:SF2">
    <property type="entry name" value="DRUG RESISTANCE ABC TRANSPORTER,ATP-BINDING PROTEIN"/>
    <property type="match status" value="1"/>
</dbReference>
<name>A0A1I6J8W3_9FIRM</name>
<protein>
    <submittedName>
        <fullName evidence="6">ATP-binding cassette, subfamily F, member 3</fullName>
    </submittedName>
</protein>
<dbReference type="InterPro" id="IPR003439">
    <property type="entry name" value="ABC_transporter-like_ATP-bd"/>
</dbReference>
<dbReference type="PROSITE" id="PS50893">
    <property type="entry name" value="ABC_TRANSPORTER_2"/>
    <property type="match status" value="2"/>
</dbReference>
<dbReference type="GO" id="GO:0005524">
    <property type="term" value="F:ATP binding"/>
    <property type="evidence" value="ECO:0007669"/>
    <property type="project" value="UniProtKB-KW"/>
</dbReference>
<dbReference type="GO" id="GO:0016887">
    <property type="term" value="F:ATP hydrolysis activity"/>
    <property type="evidence" value="ECO:0007669"/>
    <property type="project" value="InterPro"/>
</dbReference>
<reference evidence="6 7" key="1">
    <citation type="submission" date="2016-10" db="EMBL/GenBank/DDBJ databases">
        <authorList>
            <person name="de Groot N.N."/>
        </authorList>
    </citation>
    <scope>NUCLEOTIDE SEQUENCE [LARGE SCALE GENOMIC DNA]</scope>
    <source>
        <strain evidence="6 7">F</strain>
    </source>
</reference>
<dbReference type="InterPro" id="IPR051309">
    <property type="entry name" value="ABCF_ATPase"/>
</dbReference>
<dbReference type="PANTHER" id="PTHR42855">
    <property type="entry name" value="ABC TRANSPORTER ATP-BINDING SUBUNIT"/>
    <property type="match status" value="1"/>
</dbReference>
<dbReference type="InterPro" id="IPR032781">
    <property type="entry name" value="ABC_tran_Xtn"/>
</dbReference>
<keyword evidence="3" id="KW-0175">Coiled coil</keyword>
<feature type="domain" description="ABC transporter" evidence="5">
    <location>
        <begin position="3"/>
        <end position="234"/>
    </location>
</feature>
<dbReference type="Pfam" id="PF00005">
    <property type="entry name" value="ABC_tran"/>
    <property type="match status" value="2"/>
</dbReference>
<dbReference type="InterPro" id="IPR027417">
    <property type="entry name" value="P-loop_NTPase"/>
</dbReference>
<dbReference type="InterPro" id="IPR003593">
    <property type="entry name" value="AAA+_ATPase"/>
</dbReference>
<dbReference type="SMART" id="SM00382">
    <property type="entry name" value="AAA"/>
    <property type="match status" value="2"/>
</dbReference>
<dbReference type="SUPFAM" id="SSF52540">
    <property type="entry name" value="P-loop containing nucleoside triphosphate hydrolases"/>
    <property type="match status" value="2"/>
</dbReference>
<evidence type="ECO:0000256" key="2">
    <source>
        <dbReference type="ARBA" id="ARBA00022840"/>
    </source>
</evidence>
<dbReference type="PROSITE" id="PS00211">
    <property type="entry name" value="ABC_TRANSPORTER_1"/>
    <property type="match status" value="2"/>
</dbReference>
<feature type="compositionally biased region" description="Basic and acidic residues" evidence="4">
    <location>
        <begin position="650"/>
        <end position="659"/>
    </location>
</feature>
<dbReference type="FunFam" id="3.40.50.300:FF:000011">
    <property type="entry name" value="Putative ABC transporter ATP-binding component"/>
    <property type="match status" value="1"/>
</dbReference>
<dbReference type="Gene3D" id="3.40.50.300">
    <property type="entry name" value="P-loop containing nucleotide triphosphate hydrolases"/>
    <property type="match status" value="2"/>
</dbReference>
<dbReference type="AlphaFoldDB" id="A0A1I6J8W3"/>
<dbReference type="RefSeq" id="WP_081844169.1">
    <property type="nucleotide sequence ID" value="NZ_FOZC01000006.1"/>
</dbReference>
<dbReference type="Proteomes" id="UP000214760">
    <property type="component" value="Unassembled WGS sequence"/>
</dbReference>
<evidence type="ECO:0000313" key="7">
    <source>
        <dbReference type="Proteomes" id="UP000214760"/>
    </source>
</evidence>
<evidence type="ECO:0000256" key="1">
    <source>
        <dbReference type="ARBA" id="ARBA00022741"/>
    </source>
</evidence>